<evidence type="ECO:0000259" key="7">
    <source>
        <dbReference type="Pfam" id="PF00590"/>
    </source>
</evidence>
<dbReference type="SUPFAM" id="SSF53790">
    <property type="entry name" value="Tetrapyrrole methylase"/>
    <property type="match status" value="1"/>
</dbReference>
<dbReference type="InterPro" id="IPR008189">
    <property type="entry name" value="rRNA_ssu_MeTfrase_I"/>
</dbReference>
<proteinExistence type="inferred from homology"/>
<keyword evidence="3 6" id="KW-0489">Methyltransferase</keyword>
<comment type="subcellular location">
    <subcellularLocation>
        <location evidence="6">Cytoplasm</location>
    </subcellularLocation>
</comment>
<dbReference type="Proteomes" id="UP000782312">
    <property type="component" value="Unassembled WGS sequence"/>
</dbReference>
<evidence type="ECO:0000256" key="5">
    <source>
        <dbReference type="ARBA" id="ARBA00022691"/>
    </source>
</evidence>
<dbReference type="InterPro" id="IPR035996">
    <property type="entry name" value="4pyrrol_Methylase_sf"/>
</dbReference>
<evidence type="ECO:0000256" key="4">
    <source>
        <dbReference type="ARBA" id="ARBA00022679"/>
    </source>
</evidence>
<evidence type="ECO:0000256" key="2">
    <source>
        <dbReference type="ARBA" id="ARBA00022552"/>
    </source>
</evidence>
<dbReference type="InterPro" id="IPR000878">
    <property type="entry name" value="4pyrrol_Mease"/>
</dbReference>
<dbReference type="PIRSF" id="PIRSF005917">
    <property type="entry name" value="MTase_YraL"/>
    <property type="match status" value="1"/>
</dbReference>
<comment type="function">
    <text evidence="6">Catalyzes the 2'-O-methylation of the ribose of cytidine 1402 (C1402) in 16S rRNA.</text>
</comment>
<dbReference type="InterPro" id="IPR014776">
    <property type="entry name" value="4pyrrole_Mease_sub2"/>
</dbReference>
<feature type="domain" description="Tetrapyrrole methylase" evidence="7">
    <location>
        <begin position="17"/>
        <end position="215"/>
    </location>
</feature>
<dbReference type="InterPro" id="IPR014777">
    <property type="entry name" value="4pyrrole_Mease_sub1"/>
</dbReference>
<dbReference type="HAMAP" id="MF_01877">
    <property type="entry name" value="16SrRNA_methyltr_I"/>
    <property type="match status" value="1"/>
</dbReference>
<name>A0A932HXU5_UNCTE</name>
<reference evidence="8" key="1">
    <citation type="submission" date="2020-07" db="EMBL/GenBank/DDBJ databases">
        <title>Huge and variable diversity of episymbiotic CPR bacteria and DPANN archaea in groundwater ecosystems.</title>
        <authorList>
            <person name="He C.Y."/>
            <person name="Keren R."/>
            <person name="Whittaker M."/>
            <person name="Farag I.F."/>
            <person name="Doudna J."/>
            <person name="Cate J.H.D."/>
            <person name="Banfield J.F."/>
        </authorList>
    </citation>
    <scope>NUCLEOTIDE SEQUENCE</scope>
    <source>
        <strain evidence="8">NC_groundwater_763_Ag_S-0.2um_68_21</strain>
    </source>
</reference>
<dbReference type="GO" id="GO:0070677">
    <property type="term" value="F:rRNA (cytosine-2'-O-)-methyltransferase activity"/>
    <property type="evidence" value="ECO:0007669"/>
    <property type="project" value="UniProtKB-UniRule"/>
</dbReference>
<dbReference type="Gene3D" id="3.30.950.10">
    <property type="entry name" value="Methyltransferase, Cobalt-precorrin-4 Transmethylase, Domain 2"/>
    <property type="match status" value="1"/>
</dbReference>
<accession>A0A932HXU5</accession>
<dbReference type="AlphaFoldDB" id="A0A932HXU5"/>
<comment type="similarity">
    <text evidence="6">Belongs to the methyltransferase superfamily. RsmI family.</text>
</comment>
<organism evidence="8 9">
    <name type="scientific">Tectimicrobiota bacterium</name>
    <dbReference type="NCBI Taxonomy" id="2528274"/>
    <lineage>
        <taxon>Bacteria</taxon>
        <taxon>Pseudomonadati</taxon>
        <taxon>Nitrospinota/Tectimicrobiota group</taxon>
        <taxon>Candidatus Tectimicrobiota</taxon>
    </lineage>
</organism>
<gene>
    <name evidence="6 8" type="primary">rsmI</name>
    <name evidence="8" type="ORF">HYZ11_08845</name>
</gene>
<evidence type="ECO:0000256" key="6">
    <source>
        <dbReference type="HAMAP-Rule" id="MF_01877"/>
    </source>
</evidence>
<keyword evidence="4 6" id="KW-0808">Transferase</keyword>
<comment type="caution">
    <text evidence="8">The sequence shown here is derived from an EMBL/GenBank/DDBJ whole genome shotgun (WGS) entry which is preliminary data.</text>
</comment>
<dbReference type="Gene3D" id="3.40.1010.10">
    <property type="entry name" value="Cobalt-precorrin-4 Transmethylase, Domain 1"/>
    <property type="match status" value="1"/>
</dbReference>
<dbReference type="EC" id="2.1.1.198" evidence="6"/>
<keyword evidence="1 6" id="KW-0963">Cytoplasm</keyword>
<dbReference type="FunFam" id="3.40.1010.10:FF:000007">
    <property type="entry name" value="Ribosomal RNA small subunit methyltransferase I"/>
    <property type="match status" value="1"/>
</dbReference>
<sequence length="248" mass="26913">MTDPRPDETRAPLPPGVYLVATPIGNLEDVSARQARVLRECDVVACEDTRHTGLLLSRLGIRRPLVSYHEHNEAARAEQLAARAAEGGRVAVVTDAGTPGISDPAYRVVRAAVERGVAVVPVPGPSAVVAALSASGLPTDRFAFEGFLPQKGEKRRRRLEALLEEERTVVLYESPHRAARLAAEVAALAPGRPVALARELTKLHEEFVRGTAQEVAEELGKRTVRGECVFLIGPKRMEEEEEEKEGNP</sequence>
<evidence type="ECO:0000256" key="1">
    <source>
        <dbReference type="ARBA" id="ARBA00022490"/>
    </source>
</evidence>
<keyword evidence="2 6" id="KW-0698">rRNA processing</keyword>
<evidence type="ECO:0000256" key="3">
    <source>
        <dbReference type="ARBA" id="ARBA00022603"/>
    </source>
</evidence>
<dbReference type="EMBL" id="JACPUR010000019">
    <property type="protein sequence ID" value="MBI3127695.1"/>
    <property type="molecule type" value="Genomic_DNA"/>
</dbReference>
<protein>
    <recommendedName>
        <fullName evidence="6">Ribosomal RNA small subunit methyltransferase I</fullName>
        <ecNumber evidence="6">2.1.1.198</ecNumber>
    </recommendedName>
    <alternativeName>
        <fullName evidence="6">16S rRNA 2'-O-ribose C1402 methyltransferase</fullName>
    </alternativeName>
    <alternativeName>
        <fullName evidence="6">rRNA (cytidine-2'-O-)-methyltransferase RsmI</fullName>
    </alternativeName>
</protein>
<comment type="catalytic activity">
    <reaction evidence="6">
        <text>cytidine(1402) in 16S rRNA + S-adenosyl-L-methionine = 2'-O-methylcytidine(1402) in 16S rRNA + S-adenosyl-L-homocysteine + H(+)</text>
        <dbReference type="Rhea" id="RHEA:42924"/>
        <dbReference type="Rhea" id="RHEA-COMP:10285"/>
        <dbReference type="Rhea" id="RHEA-COMP:10286"/>
        <dbReference type="ChEBI" id="CHEBI:15378"/>
        <dbReference type="ChEBI" id="CHEBI:57856"/>
        <dbReference type="ChEBI" id="CHEBI:59789"/>
        <dbReference type="ChEBI" id="CHEBI:74495"/>
        <dbReference type="ChEBI" id="CHEBI:82748"/>
        <dbReference type="EC" id="2.1.1.198"/>
    </reaction>
</comment>
<dbReference type="PANTHER" id="PTHR46111">
    <property type="entry name" value="RIBOSOMAL RNA SMALL SUBUNIT METHYLTRANSFERASE I"/>
    <property type="match status" value="1"/>
</dbReference>
<dbReference type="NCBIfam" id="TIGR00096">
    <property type="entry name" value="16S rRNA (cytidine(1402)-2'-O)-methyltransferase"/>
    <property type="match status" value="1"/>
</dbReference>
<evidence type="ECO:0000313" key="9">
    <source>
        <dbReference type="Proteomes" id="UP000782312"/>
    </source>
</evidence>
<dbReference type="CDD" id="cd11648">
    <property type="entry name" value="RsmI"/>
    <property type="match status" value="1"/>
</dbReference>
<dbReference type="GO" id="GO:0005737">
    <property type="term" value="C:cytoplasm"/>
    <property type="evidence" value="ECO:0007669"/>
    <property type="project" value="UniProtKB-SubCell"/>
</dbReference>
<dbReference type="Pfam" id="PF00590">
    <property type="entry name" value="TP_methylase"/>
    <property type="match status" value="1"/>
</dbReference>
<dbReference type="FunFam" id="3.30.950.10:FF:000002">
    <property type="entry name" value="Ribosomal RNA small subunit methyltransferase I"/>
    <property type="match status" value="1"/>
</dbReference>
<keyword evidence="5 6" id="KW-0949">S-adenosyl-L-methionine</keyword>
<evidence type="ECO:0000313" key="8">
    <source>
        <dbReference type="EMBL" id="MBI3127695.1"/>
    </source>
</evidence>
<dbReference type="PANTHER" id="PTHR46111:SF1">
    <property type="entry name" value="RIBOSOMAL RNA SMALL SUBUNIT METHYLTRANSFERASE I"/>
    <property type="match status" value="1"/>
</dbReference>